<organism evidence="3 4">
    <name type="scientific">Cyanomargarita calcarea GSE-NOS-MK-12-04C</name>
    <dbReference type="NCBI Taxonomy" id="2839659"/>
    <lineage>
        <taxon>Bacteria</taxon>
        <taxon>Bacillati</taxon>
        <taxon>Cyanobacteriota</taxon>
        <taxon>Cyanophyceae</taxon>
        <taxon>Nostocales</taxon>
        <taxon>Cyanomargaritaceae</taxon>
        <taxon>Cyanomargarita</taxon>
    </lineage>
</organism>
<accession>A0A951QU01</accession>
<protein>
    <submittedName>
        <fullName evidence="3">Family 10 glycosylhydrolase</fullName>
    </submittedName>
</protein>
<gene>
    <name evidence="3" type="ORF">KME60_31305</name>
</gene>
<feature type="domain" description="Glycosyl hydrolase-like 10" evidence="2">
    <location>
        <begin position="59"/>
        <end position="348"/>
    </location>
</feature>
<proteinExistence type="predicted"/>
<dbReference type="EMBL" id="JAHHGZ010000054">
    <property type="protein sequence ID" value="MBW4671791.1"/>
    <property type="molecule type" value="Genomic_DNA"/>
</dbReference>
<evidence type="ECO:0000313" key="3">
    <source>
        <dbReference type="EMBL" id="MBW4671791.1"/>
    </source>
</evidence>
<evidence type="ECO:0000259" key="2">
    <source>
        <dbReference type="Pfam" id="PF02638"/>
    </source>
</evidence>
<evidence type="ECO:0000313" key="4">
    <source>
        <dbReference type="Proteomes" id="UP000729701"/>
    </source>
</evidence>
<name>A0A951QU01_9CYAN</name>
<reference evidence="3" key="1">
    <citation type="submission" date="2021-05" db="EMBL/GenBank/DDBJ databases">
        <authorList>
            <person name="Pietrasiak N."/>
            <person name="Ward R."/>
            <person name="Stajich J.E."/>
            <person name="Kurbessoian T."/>
        </authorList>
    </citation>
    <scope>NUCLEOTIDE SEQUENCE</scope>
    <source>
        <strain evidence="3">GSE-NOS-MK-12-04C</strain>
    </source>
</reference>
<dbReference type="InterPro" id="IPR017853">
    <property type="entry name" value="GH"/>
</dbReference>
<dbReference type="InterPro" id="IPR052177">
    <property type="entry name" value="Divisome_Glycosyl_Hydrolase"/>
</dbReference>
<evidence type="ECO:0000256" key="1">
    <source>
        <dbReference type="ARBA" id="ARBA00022729"/>
    </source>
</evidence>
<sequence>MTLQPPKPEKTALKFLAPLKHLHISRFWRRSLLILLSFWLVISVWQAPTINQGKAQSQELRGVWITNLGAALMYYTTRLDEVVANLANHHLNTIYPAVWNRGATLHKSAVAQQAGAWNREPLTTLPLVPFTDVLSGLVNQAHRQHLRLIPWFEYGLMIPTNSGIAKKHPDWLTTTESGEKGRGWLNPFHPEVQQFLTDLIVDVVKRYPVDGIQLDDHFGLPVEFGYDSYTAKLYRAEHGSAKPPSNPNNAEWVAWRAKRITKFMGKISSSVKAVRKDAIVSLSPNSPDFAYRNYLQDWRRWVKLGLVDEVIVQVYRPNLADLESELDNGGFSHLRQKVPISIGLYTGPFLNSKPIQKLQKEVQAVQKANYNGVSFFCWETTFWFFKGGTGNQVQQTLIKLFPN</sequence>
<keyword evidence="1" id="KW-0732">Signal</keyword>
<dbReference type="Proteomes" id="UP000729701">
    <property type="component" value="Unassembled WGS sequence"/>
</dbReference>
<dbReference type="PANTHER" id="PTHR43405">
    <property type="entry name" value="GLYCOSYL HYDROLASE DIGH"/>
    <property type="match status" value="1"/>
</dbReference>
<comment type="caution">
    <text evidence="3">The sequence shown here is derived from an EMBL/GenBank/DDBJ whole genome shotgun (WGS) entry which is preliminary data.</text>
</comment>
<dbReference type="InterPro" id="IPR003790">
    <property type="entry name" value="GHL10"/>
</dbReference>
<dbReference type="AlphaFoldDB" id="A0A951QU01"/>
<dbReference type="SUPFAM" id="SSF51445">
    <property type="entry name" value="(Trans)glycosidases"/>
    <property type="match status" value="1"/>
</dbReference>
<dbReference type="Pfam" id="PF02638">
    <property type="entry name" value="GHL10"/>
    <property type="match status" value="1"/>
</dbReference>
<dbReference type="Gene3D" id="3.20.20.80">
    <property type="entry name" value="Glycosidases"/>
    <property type="match status" value="1"/>
</dbReference>
<dbReference type="PANTHER" id="PTHR43405:SF1">
    <property type="entry name" value="GLYCOSYL HYDROLASE DIGH"/>
    <property type="match status" value="1"/>
</dbReference>
<reference evidence="3" key="2">
    <citation type="journal article" date="2022" name="Microbiol. Resour. Announc.">
        <title>Metagenome Sequencing to Explore Phylogenomics of Terrestrial Cyanobacteria.</title>
        <authorList>
            <person name="Ward R.D."/>
            <person name="Stajich J.E."/>
            <person name="Johansen J.R."/>
            <person name="Huntemann M."/>
            <person name="Clum A."/>
            <person name="Foster B."/>
            <person name="Foster B."/>
            <person name="Roux S."/>
            <person name="Palaniappan K."/>
            <person name="Varghese N."/>
            <person name="Mukherjee S."/>
            <person name="Reddy T.B.K."/>
            <person name="Daum C."/>
            <person name="Copeland A."/>
            <person name="Chen I.A."/>
            <person name="Ivanova N.N."/>
            <person name="Kyrpides N.C."/>
            <person name="Shapiro N."/>
            <person name="Eloe-Fadrosh E.A."/>
            <person name="Pietrasiak N."/>
        </authorList>
    </citation>
    <scope>NUCLEOTIDE SEQUENCE</scope>
    <source>
        <strain evidence="3">GSE-NOS-MK-12-04C</strain>
    </source>
</reference>